<evidence type="ECO:0000259" key="4">
    <source>
        <dbReference type="Pfam" id="PF09822"/>
    </source>
</evidence>
<proteinExistence type="predicted"/>
<keyword evidence="1" id="KW-0175">Coiled coil</keyword>
<protein>
    <submittedName>
        <fullName evidence="6">ABC-type uncharacterized transport system involved in gliding motility auxiliary subunit</fullName>
    </submittedName>
</protein>
<gene>
    <name evidence="6" type="ORF">J2T55_001447</name>
</gene>
<reference evidence="6" key="1">
    <citation type="submission" date="2022-08" db="EMBL/GenBank/DDBJ databases">
        <title>Genomic Encyclopedia of Type Strains, Phase III (KMG-III): the genomes of soil and plant-associated and newly described type strains.</title>
        <authorList>
            <person name="Whitman W."/>
        </authorList>
    </citation>
    <scope>NUCLEOTIDE SEQUENCE</scope>
    <source>
        <strain evidence="6">HMT 1</strain>
    </source>
</reference>
<dbReference type="AlphaFoldDB" id="A0AAE3HJB7"/>
<dbReference type="InterPro" id="IPR019196">
    <property type="entry name" value="ABC_transp_unknown"/>
</dbReference>
<keyword evidence="3" id="KW-0812">Transmembrane</keyword>
<keyword evidence="3" id="KW-0472">Membrane</keyword>
<dbReference type="Pfam" id="PF23357">
    <property type="entry name" value="DUF7088"/>
    <property type="match status" value="1"/>
</dbReference>
<feature type="transmembrane region" description="Helical" evidence="3">
    <location>
        <begin position="594"/>
        <end position="614"/>
    </location>
</feature>
<feature type="compositionally biased region" description="Basic and acidic residues" evidence="2">
    <location>
        <begin position="422"/>
        <end position="437"/>
    </location>
</feature>
<dbReference type="RefSeq" id="WP_259055187.1">
    <property type="nucleotide sequence ID" value="NZ_JANUCT010000008.1"/>
</dbReference>
<keyword evidence="7" id="KW-1185">Reference proteome</keyword>
<evidence type="ECO:0000313" key="7">
    <source>
        <dbReference type="Proteomes" id="UP001204445"/>
    </source>
</evidence>
<evidence type="ECO:0000313" key="6">
    <source>
        <dbReference type="EMBL" id="MCS3903426.1"/>
    </source>
</evidence>
<feature type="domain" description="ABC-type uncharacterised transport system" evidence="4">
    <location>
        <begin position="179"/>
        <end position="483"/>
    </location>
</feature>
<comment type="caution">
    <text evidence="6">The sequence shown here is derived from an EMBL/GenBank/DDBJ whole genome shotgun (WGS) entry which is preliminary data.</text>
</comment>
<evidence type="ECO:0000256" key="1">
    <source>
        <dbReference type="SAM" id="Coils"/>
    </source>
</evidence>
<sequence>MRSKQLSSGTGLVLAACLFISINIIVNATLTNWRVDLTENDLYTLSNGTLNILDNIDEPVTLRMYFSRDQLLGYPQLLNYGVRVRDMLREYEAHSDGKLHFEVVDPKPFTDLEDRAVADGVRSVPVGNSGEQAYFGLVGSNSIDDTEVIPFFSPSRESELEYELSKMVYKLANPDQQVVGVIGDLPLFKGEGAGGNVAWPIIRVMREFFDVRELATDASFISNDIEVLMVVHPKSLPEETLYAIDQFALDGGKLMVFVDPFAEADKSRPDPQNPRAMPDRDSELATLFDPWGIRIPEDKIVGDMDNAIRVQHRGERGTQEVPYLPWLQLGEDTINREDFITSQLKRVQLGTSSYIELADDSQLSLEPLLQTSTQSTLLERDLILLQRDPNVIIENFAASGRNFTLAARISGPIKTAFPDGPPRTEQRRRDDEQRESLSEGELNAVVVADTDILSNRFWIRERSQYGMQVPEPIADNGDFVVNALDNLSGNTDLISLRSRGTFDRPFEVVERLRRNAEAEYREREQQLQSKLQEAQSRIEQLQQEQGVSGLIMSEEQAQAIEESRRQQLEVRQELREVQHNLQKDIERLASRLRFINIGLVPLLIAFVAIGVGLYRTYIRQRR</sequence>
<dbReference type="InterPro" id="IPR055396">
    <property type="entry name" value="DUF7088"/>
</dbReference>
<dbReference type="Proteomes" id="UP001204445">
    <property type="component" value="Unassembled WGS sequence"/>
</dbReference>
<evidence type="ECO:0000256" key="2">
    <source>
        <dbReference type="SAM" id="MobiDB-lite"/>
    </source>
</evidence>
<dbReference type="Pfam" id="PF09822">
    <property type="entry name" value="ABC_transp_aux"/>
    <property type="match status" value="1"/>
</dbReference>
<feature type="domain" description="DUF7088" evidence="5">
    <location>
        <begin position="39"/>
        <end position="139"/>
    </location>
</feature>
<organism evidence="6 7">
    <name type="scientific">Methylohalomonas lacus</name>
    <dbReference type="NCBI Taxonomy" id="398773"/>
    <lineage>
        <taxon>Bacteria</taxon>
        <taxon>Pseudomonadati</taxon>
        <taxon>Pseudomonadota</taxon>
        <taxon>Gammaproteobacteria</taxon>
        <taxon>Methylohalomonadales</taxon>
        <taxon>Methylohalomonadaceae</taxon>
        <taxon>Methylohalomonas</taxon>
    </lineage>
</organism>
<accession>A0AAE3HJB7</accession>
<feature type="region of interest" description="Disordered" evidence="2">
    <location>
        <begin position="413"/>
        <end position="439"/>
    </location>
</feature>
<feature type="coiled-coil region" evidence="1">
    <location>
        <begin position="506"/>
        <end position="591"/>
    </location>
</feature>
<feature type="transmembrane region" description="Helical" evidence="3">
    <location>
        <begin position="12"/>
        <end position="30"/>
    </location>
</feature>
<name>A0AAE3HJB7_9GAMM</name>
<evidence type="ECO:0000259" key="5">
    <source>
        <dbReference type="Pfam" id="PF23357"/>
    </source>
</evidence>
<dbReference type="PROSITE" id="PS51257">
    <property type="entry name" value="PROKAR_LIPOPROTEIN"/>
    <property type="match status" value="1"/>
</dbReference>
<evidence type="ECO:0000256" key="3">
    <source>
        <dbReference type="SAM" id="Phobius"/>
    </source>
</evidence>
<dbReference type="EMBL" id="JANUCT010000008">
    <property type="protein sequence ID" value="MCS3903426.1"/>
    <property type="molecule type" value="Genomic_DNA"/>
</dbReference>
<keyword evidence="3" id="KW-1133">Transmembrane helix</keyword>